<dbReference type="GO" id="GO:0046565">
    <property type="term" value="F:3-dehydroshikimate dehydratase activity"/>
    <property type="evidence" value="ECO:0007669"/>
    <property type="project" value="UniProtKB-UniRule"/>
</dbReference>
<feature type="domain" description="VOC" evidence="3">
    <location>
        <begin position="292"/>
        <end position="402"/>
    </location>
</feature>
<dbReference type="InterPro" id="IPR043700">
    <property type="entry name" value="DSD"/>
</dbReference>
<dbReference type="PROSITE" id="PS51819">
    <property type="entry name" value="VOC"/>
    <property type="match status" value="2"/>
</dbReference>
<dbReference type="RefSeq" id="WP_149956357.1">
    <property type="nucleotide sequence ID" value="NZ_BKDJ01000005.1"/>
</dbReference>
<keyword evidence="2" id="KW-0479">Metal-binding</keyword>
<keyword evidence="5" id="KW-1185">Reference proteome</keyword>
<feature type="binding site" evidence="2">
    <location>
        <position position="583"/>
    </location>
    <ligand>
        <name>Mg(2+)</name>
        <dbReference type="ChEBI" id="CHEBI:18420"/>
    </ligand>
</feature>
<protein>
    <recommendedName>
        <fullName evidence="2">3-dehydroshikimate dehydratase</fullName>
        <shortName evidence="2">DSD</shortName>
        <ecNumber evidence="2">4.2.1.118</ecNumber>
    </recommendedName>
</protein>
<feature type="binding site" evidence="2">
    <location>
        <position position="191"/>
    </location>
    <ligand>
        <name>a divalent metal cation</name>
        <dbReference type="ChEBI" id="CHEBI:60240"/>
        <note>catalytic</note>
    </ligand>
</feature>
<comment type="pathway">
    <text evidence="2">Aromatic compound metabolism; 3,4-dihydroxybenzoate biosynthesis.</text>
</comment>
<dbReference type="Gene3D" id="3.10.180.10">
    <property type="entry name" value="2,3-Dihydroxybiphenyl 1,2-Dioxygenase, domain 1"/>
    <property type="match status" value="2"/>
</dbReference>
<comment type="caution">
    <text evidence="4">The sequence shown here is derived from an EMBL/GenBank/DDBJ whole genome shotgun (WGS) entry which is preliminary data.</text>
</comment>
<gene>
    <name evidence="4" type="ORF">NCCP1664_12160</name>
</gene>
<dbReference type="Gene3D" id="3.20.20.150">
    <property type="entry name" value="Divalent-metal-dependent TIM barrel enzymes"/>
    <property type="match status" value="1"/>
</dbReference>
<dbReference type="InterPro" id="IPR029068">
    <property type="entry name" value="Glyas_Bleomycin-R_OHBP_Dase"/>
</dbReference>
<evidence type="ECO:0000256" key="2">
    <source>
        <dbReference type="HAMAP-Rule" id="MF_02238"/>
    </source>
</evidence>
<dbReference type="PANTHER" id="PTHR12110">
    <property type="entry name" value="HYDROXYPYRUVATE ISOMERASE"/>
    <property type="match status" value="1"/>
</dbReference>
<dbReference type="SUPFAM" id="SSF54593">
    <property type="entry name" value="Glyoxalase/Bleomycin resistance protein/Dihydroxybiphenyl dioxygenase"/>
    <property type="match status" value="1"/>
</dbReference>
<comment type="catalytic activity">
    <reaction evidence="2">
        <text>3-dehydroshikimate = 3,4-dihydroxybenzoate + H2O</text>
        <dbReference type="Rhea" id="RHEA:24848"/>
        <dbReference type="ChEBI" id="CHEBI:15377"/>
        <dbReference type="ChEBI" id="CHEBI:16630"/>
        <dbReference type="ChEBI" id="CHEBI:36241"/>
        <dbReference type="EC" id="4.2.1.118"/>
    </reaction>
</comment>
<sequence>MRTSIATVCISGTLEDKMLACARAGFDGIEIFEQDLLVSPLSPEEIRARAARLGLTLDLYQPFRDFEGVEEEVLRENLRRAEAKFRLMNRLGIDTMLLCSNVATATIDDDALAAVQLRRLGDLAQSYGVRIAYEALAWGRFVNTYGRSWEIVREADHPAVGLCLDSFHILSRGDDPAGIEQIPAAKIFFVQLADAPVLSMDILSWSRHYRVFPGEGGFDLVAFMEHLVRSGYDGPVSLEIFNDVFRQSDVERTAVDGLRSLLWLQDRAATGLKGETHPMQLRAMPDVRPPAGLDYAEIRTGEPESAARMLAQLGFEFCGQHRRKPVQLWAQGDVRVVLNGQRADGAAPAISGLGFQVEDPDGAVERAIQLKASPVARHHTADEQELRGVGAPDGTEVFFAPTSQRPAWMEEFGAGTHYPGGQGPNALVTRIDHVNLAQPWQSFDEAVLFYESVLRLETRPATEVPSPMGLVRSQVMRTGDGSVRLALNIVPHGLEAAPSGPGSYPEHIAFHTTDILAVARRAVAAGMHFLQVPQNYYEDLAARYPLDPATLATLQELNLLYERDGEGEFLHFYTETIGNLFLEVVERRHGYEGYGAQNAPVRLAAQFERNRLRRR</sequence>
<evidence type="ECO:0000256" key="1">
    <source>
        <dbReference type="ARBA" id="ARBA00023277"/>
    </source>
</evidence>
<feature type="domain" description="VOC" evidence="3">
    <location>
        <begin position="430"/>
        <end position="575"/>
    </location>
</feature>
<evidence type="ECO:0000313" key="5">
    <source>
        <dbReference type="Proteomes" id="UP000325307"/>
    </source>
</evidence>
<dbReference type="EC" id="4.2.1.118" evidence="2"/>
<dbReference type="InterPro" id="IPR037523">
    <property type="entry name" value="VOC_core"/>
</dbReference>
<keyword evidence="4" id="KW-0223">Dioxygenase</keyword>
<comment type="cofactor">
    <cofactor evidence="2">
        <name>a divalent metal cation</name>
        <dbReference type="ChEBI" id="CHEBI:60240"/>
    </cofactor>
</comment>
<dbReference type="SUPFAM" id="SSF51658">
    <property type="entry name" value="Xylose isomerase-like"/>
    <property type="match status" value="1"/>
</dbReference>
<comment type="function">
    <text evidence="2">Catalyzes the conversion of 3-dehydroshikimate to protocatechuate (3,4-dihydroxybenzoate), a common intermediate of quinate and shikimate degradation pathways.</text>
</comment>
<keyword evidence="4" id="KW-0670">Pyruvate</keyword>
<dbReference type="OrthoDB" id="9780241at2"/>
<dbReference type="Pfam" id="PF01261">
    <property type="entry name" value="AP_endonuc_2"/>
    <property type="match status" value="1"/>
</dbReference>
<feature type="binding site" evidence="2">
    <location>
        <position position="507"/>
    </location>
    <ligand>
        <name>Mg(2+)</name>
        <dbReference type="ChEBI" id="CHEBI:18420"/>
    </ligand>
</feature>
<keyword evidence="1" id="KW-0119">Carbohydrate metabolism</keyword>
<dbReference type="Pfam" id="PF14696">
    <property type="entry name" value="Glyoxalase_5"/>
    <property type="match status" value="1"/>
</dbReference>
<proteinExistence type="inferred from homology"/>
<dbReference type="GO" id="GO:0046279">
    <property type="term" value="P:3,4-dihydroxybenzoate biosynthetic process"/>
    <property type="evidence" value="ECO:0007669"/>
    <property type="project" value="UniProtKB-UniRule"/>
</dbReference>
<dbReference type="InterPro" id="IPR050312">
    <property type="entry name" value="IolE/XylAMocC-like"/>
</dbReference>
<evidence type="ECO:0000313" key="4">
    <source>
        <dbReference type="EMBL" id="GER22719.1"/>
    </source>
</evidence>
<keyword evidence="2" id="KW-0456">Lyase</keyword>
<reference evidence="4 5" key="1">
    <citation type="submission" date="2019-09" db="EMBL/GenBank/DDBJ databases">
        <title>Arthrobacter zafarii sp. nov., a moderately thermotolerant and halotolerant actinobacterium isolated from Cholistan desert soil of Pakistan.</title>
        <authorList>
            <person name="Amin A."/>
            <person name="Ahmed I."/>
            <person name="Khalid N."/>
            <person name="Schumann P."/>
            <person name="Busse H.J."/>
            <person name="Khan I.U."/>
            <person name="Li S."/>
            <person name="Li W.J."/>
        </authorList>
    </citation>
    <scope>NUCLEOTIDE SEQUENCE [LARGE SCALE GENOMIC DNA]</scope>
    <source>
        <strain evidence="4 5">NCCP-1664</strain>
    </source>
</reference>
<dbReference type="AlphaFoldDB" id="A0A5A7NPU9"/>
<dbReference type="Pfam" id="PF00903">
    <property type="entry name" value="Glyoxalase"/>
    <property type="match status" value="1"/>
</dbReference>
<comment type="similarity">
    <text evidence="2">Belongs to the bacterial two-domain DSD family.</text>
</comment>
<dbReference type="InterPro" id="IPR004360">
    <property type="entry name" value="Glyas_Fos-R_dOase_dom"/>
</dbReference>
<evidence type="ECO:0000259" key="3">
    <source>
        <dbReference type="PROSITE" id="PS51819"/>
    </source>
</evidence>
<dbReference type="GO" id="GO:0046872">
    <property type="term" value="F:metal ion binding"/>
    <property type="evidence" value="ECO:0007669"/>
    <property type="project" value="UniProtKB-UniRule"/>
</dbReference>
<dbReference type="EMBL" id="BKDJ01000005">
    <property type="protein sequence ID" value="GER22719.1"/>
    <property type="molecule type" value="Genomic_DNA"/>
</dbReference>
<accession>A0A5A7NPU9</accession>
<dbReference type="Proteomes" id="UP000325307">
    <property type="component" value="Unassembled WGS sequence"/>
</dbReference>
<dbReference type="UniPathway" id="UPA00088"/>
<dbReference type="InterPro" id="IPR036237">
    <property type="entry name" value="Xyl_isomerase-like_sf"/>
</dbReference>
<name>A0A5A7NPU9_9MICC</name>
<feature type="binding site" evidence="2">
    <location>
        <position position="433"/>
    </location>
    <ligand>
        <name>Mg(2+)</name>
        <dbReference type="ChEBI" id="CHEBI:18420"/>
    </ligand>
</feature>
<dbReference type="InterPro" id="IPR013022">
    <property type="entry name" value="Xyl_isomerase-like_TIM-brl"/>
</dbReference>
<feature type="binding site" evidence="2">
    <location>
        <position position="134"/>
    </location>
    <ligand>
        <name>a divalent metal cation</name>
        <dbReference type="ChEBI" id="CHEBI:60240"/>
        <note>catalytic</note>
    </ligand>
</feature>
<keyword evidence="4" id="KW-0560">Oxidoreductase</keyword>
<organism evidence="4 5">
    <name type="scientific">Zafaria cholistanensis</name>
    <dbReference type="NCBI Taxonomy" id="1682741"/>
    <lineage>
        <taxon>Bacteria</taxon>
        <taxon>Bacillati</taxon>
        <taxon>Actinomycetota</taxon>
        <taxon>Actinomycetes</taxon>
        <taxon>Micrococcales</taxon>
        <taxon>Micrococcaceae</taxon>
        <taxon>Zafaria</taxon>
    </lineage>
</organism>
<dbReference type="PANTHER" id="PTHR12110:SF21">
    <property type="entry name" value="XYLOSE ISOMERASE-LIKE TIM BARREL DOMAIN-CONTAINING PROTEIN"/>
    <property type="match status" value="1"/>
</dbReference>
<dbReference type="HAMAP" id="MF_02238">
    <property type="entry name" value="DSD"/>
    <property type="match status" value="1"/>
</dbReference>
<feature type="binding site" evidence="2">
    <location>
        <position position="239"/>
    </location>
    <ligand>
        <name>a divalent metal cation</name>
        <dbReference type="ChEBI" id="CHEBI:60240"/>
        <note>catalytic</note>
    </ligand>
</feature>
<dbReference type="GO" id="GO:0051213">
    <property type="term" value="F:dioxygenase activity"/>
    <property type="evidence" value="ECO:0007669"/>
    <property type="project" value="UniProtKB-KW"/>
</dbReference>
<feature type="binding site" evidence="2">
    <location>
        <position position="165"/>
    </location>
    <ligand>
        <name>a divalent metal cation</name>
        <dbReference type="ChEBI" id="CHEBI:60240"/>
        <note>catalytic</note>
    </ligand>
</feature>